<dbReference type="SUPFAM" id="SSF48366">
    <property type="entry name" value="Ras GEF"/>
    <property type="match status" value="1"/>
</dbReference>
<dbReference type="SUPFAM" id="SSF48350">
    <property type="entry name" value="GTPase activation domain, GAP"/>
    <property type="match status" value="1"/>
</dbReference>
<reference evidence="6 7" key="1">
    <citation type="submission" date="2016-05" db="EMBL/GenBank/DDBJ databases">
        <title>First whole genome sequencing of Entamoeba histolytica HM1:IMSS-clone-6.</title>
        <authorList>
            <person name="Mukherjee Avik.K."/>
            <person name="Izumyama S."/>
            <person name="Nakada-Tsukui K."/>
            <person name="Nozaki T."/>
        </authorList>
    </citation>
    <scope>NUCLEOTIDE SEQUENCE [LARGE SCALE GENOMIC DNA]</scope>
    <source>
        <strain evidence="6 7">HM1:IMSS clone 6</strain>
    </source>
</reference>
<dbReference type="Proteomes" id="UP000078387">
    <property type="component" value="Unassembled WGS sequence"/>
</dbReference>
<dbReference type="VEuPathDB" id="AmoebaDB:EHI8A_055040"/>
<proteinExistence type="predicted"/>
<feature type="compositionally biased region" description="Polar residues" evidence="3">
    <location>
        <begin position="1098"/>
        <end position="1107"/>
    </location>
</feature>
<gene>
    <name evidence="6" type="ORF">CL6EHI_013140</name>
</gene>
<dbReference type="GO" id="GO:0005085">
    <property type="term" value="F:guanyl-nucleotide exchange factor activity"/>
    <property type="evidence" value="ECO:0007669"/>
    <property type="project" value="UniProtKB-KW"/>
</dbReference>
<dbReference type="InterPro" id="IPR001895">
    <property type="entry name" value="RASGEF_cat_dom"/>
</dbReference>
<feature type="compositionally biased region" description="Low complexity" evidence="3">
    <location>
        <begin position="1115"/>
        <end position="1129"/>
    </location>
</feature>
<feature type="domain" description="Ras-GEF" evidence="4">
    <location>
        <begin position="256"/>
        <end position="490"/>
    </location>
</feature>
<dbReference type="GO" id="GO:0005886">
    <property type="term" value="C:plasma membrane"/>
    <property type="evidence" value="ECO:0007669"/>
    <property type="project" value="TreeGrafter"/>
</dbReference>
<evidence type="ECO:0000256" key="2">
    <source>
        <dbReference type="PROSITE-ProRule" id="PRU00168"/>
    </source>
</evidence>
<dbReference type="VEuPathDB" id="AmoebaDB:EHI_013140"/>
<sequence>MQPTIVIDPSHKNRLFHNERSTTFSTRSNDSLVGYLQNPRNYMTEQRIQIRLAREVNILKNGIESSKFVIVHNEGNGTSKRRKEIKKLIPPGYIERDVNGKVIKGDVRGLIECFCSEEQNGMMKAFIWTYTGFCSTQEMLEAMIERYEVGCNDDSKPSLLIRARVISAVKYWIENIWGVIKENESSVNDVVGKLLNLLKSYGMVREHHLIKQCYQRIMNDVEVEYVQCQKNVEQSIPSLNKIIGRTLNPTIFQSIHPIEYARQITLIVSDMFRRIRLYEMLMWSNGEKESCQNIVYAQTFFNGLQNHFTRMILNETETTQRAAIIERLVRVADYCFEYHNFDTLLCILLLFNTSSIHRLKRSFDSISGESKKILNKLIPIACPDKNWNVLREESRQLVGKPTVPYIGLILSDLTFTNFGNKTKENEMVNFGKCRQIAHILEQVMFMHQQTYAQLIIKNIEIQAAIISDSRYEVTMSDKEAFDLSLKIEPRTSSIVPLSAGCTRLTLHYPGKELVVVAAKDANVLISQMFWDAMGVDVSKCQIYIFYTGNSINETMSPSSPVGRIKIAVKETEVIVTALQKVLYVNLVMEYNKEVCKTTIPLDPTLPLNQLQPILQTFTVIPSYPILLKGEKVIGCMCPSLSLDEIEWIDGDTIYLLPLRELKSQLGDLLSDRLRFKSARFYNEYVFHLDNVNAIAIVVDVMVIIYVEEHFKAIYPIELLSIELNVWKNTISFRLDENYIDNRLILAFTSPLTLKCDLTTARGFIKRICQISRKQRYQRLFGTDRHDIECSNTGAPKQFERLIEVIYNSEEFTKQGYFDVRNDDCVAQIRNFEEHGIIRSPIAGGLLVMYLLSLNEPMIPIEHTKHFVSFDFLDKEDRIELLRRAFDELTDTMRPIVSIVIQLLSLHFSFSKDILPQGFAPLLFYGLTPGLSERILSFLILNSSNVINQQPKVEVVHEFVLSLPSIDFLPTSTVLQINAGVAASSEASSANELIAKKNARIIPHLLNDSTRSLIETPRRHVQKRRFGKTDSLNLKAKTQLTFANLSDFQKSSPVMRSVIFSVGPQRTQLSPSKLCHSPLNTPNSVSSSTTLTPSIISPLNDSRNSLEVPNQKVESKSITPSSNGSSSQQQTGVKHQEHKIEINIDNKKTIFSSKFGQIRQFYESKDLAVTSPRIKSQTIQSEKTSPKTSPRISPRTPPIIKDKEQQVEK</sequence>
<dbReference type="Gene3D" id="1.10.840.10">
    <property type="entry name" value="Ras guanine-nucleotide exchange factors catalytic domain"/>
    <property type="match status" value="1"/>
</dbReference>
<feature type="compositionally biased region" description="Polar residues" evidence="3">
    <location>
        <begin position="1172"/>
        <end position="1181"/>
    </location>
</feature>
<feature type="region of interest" description="Disordered" evidence="3">
    <location>
        <begin position="1069"/>
        <end position="1138"/>
    </location>
</feature>
<dbReference type="PROSITE" id="PS50009">
    <property type="entry name" value="RASGEF_CAT"/>
    <property type="match status" value="1"/>
</dbReference>
<dbReference type="AlphaFoldDB" id="A0A5K1UI03"/>
<evidence type="ECO:0000256" key="3">
    <source>
        <dbReference type="SAM" id="MobiDB-lite"/>
    </source>
</evidence>
<dbReference type="InterPro" id="IPR008937">
    <property type="entry name" value="Ras-like_GEF"/>
</dbReference>
<evidence type="ECO:0000259" key="5">
    <source>
        <dbReference type="PROSITE" id="PS50212"/>
    </source>
</evidence>
<name>A0A5K1UI03_ENTHI</name>
<dbReference type="VEuPathDB" id="AmoebaDB:KM1_105500"/>
<dbReference type="VEuPathDB" id="AmoebaDB:EHI5A_088670"/>
<dbReference type="Pfam" id="PF00617">
    <property type="entry name" value="RasGEF"/>
    <property type="match status" value="1"/>
</dbReference>
<dbReference type="InterPro" id="IPR000651">
    <property type="entry name" value="Ras-like_Gua-exchang_fac_N"/>
</dbReference>
<dbReference type="EMBL" id="BDEQ01000001">
    <property type="protein sequence ID" value="GAT93351.1"/>
    <property type="molecule type" value="Genomic_DNA"/>
</dbReference>
<dbReference type="PANTHER" id="PTHR23113">
    <property type="entry name" value="GUANINE NUCLEOTIDE EXCHANGE FACTOR"/>
    <property type="match status" value="1"/>
</dbReference>
<dbReference type="InterPro" id="IPR019804">
    <property type="entry name" value="Ras_G-nucl-exch_fac_CS"/>
</dbReference>
<dbReference type="CDD" id="cd06224">
    <property type="entry name" value="REM"/>
    <property type="match status" value="1"/>
</dbReference>
<dbReference type="PANTHER" id="PTHR23113:SF368">
    <property type="entry name" value="CELL DIVISION CONTROL PROTEIN 25"/>
    <property type="match status" value="1"/>
</dbReference>
<evidence type="ECO:0000259" key="4">
    <source>
        <dbReference type="PROSITE" id="PS50009"/>
    </source>
</evidence>
<dbReference type="Pfam" id="PF00618">
    <property type="entry name" value="RasGEF_N"/>
    <property type="match status" value="1"/>
</dbReference>
<dbReference type="OMA" id="INESMSP"/>
<dbReference type="InterPro" id="IPR023578">
    <property type="entry name" value="Ras_GEF_dom_sf"/>
</dbReference>
<feature type="region of interest" description="Disordered" evidence="3">
    <location>
        <begin position="1165"/>
        <end position="1208"/>
    </location>
</feature>
<dbReference type="PROSITE" id="PS50212">
    <property type="entry name" value="RASGEF_NTER"/>
    <property type="match status" value="1"/>
</dbReference>
<feature type="compositionally biased region" description="Basic and acidic residues" evidence="3">
    <location>
        <begin position="1199"/>
        <end position="1208"/>
    </location>
</feature>
<dbReference type="Gene3D" id="1.10.555.10">
    <property type="entry name" value="Rho GTPase activation protein"/>
    <property type="match status" value="1"/>
</dbReference>
<dbReference type="InterPro" id="IPR036964">
    <property type="entry name" value="RASGEF_cat_dom_sf"/>
</dbReference>
<dbReference type="SMART" id="SM00229">
    <property type="entry name" value="RasGEFN"/>
    <property type="match status" value="1"/>
</dbReference>
<organism evidence="6 7">
    <name type="scientific">Entamoeba histolytica</name>
    <dbReference type="NCBI Taxonomy" id="5759"/>
    <lineage>
        <taxon>Eukaryota</taxon>
        <taxon>Amoebozoa</taxon>
        <taxon>Evosea</taxon>
        <taxon>Archamoebae</taxon>
        <taxon>Mastigamoebida</taxon>
        <taxon>Entamoebidae</taxon>
        <taxon>Entamoeba</taxon>
    </lineage>
</organism>
<dbReference type="InterPro" id="IPR008936">
    <property type="entry name" value="Rho_GTPase_activation_prot"/>
</dbReference>
<dbReference type="SMART" id="SM00147">
    <property type="entry name" value="RasGEF"/>
    <property type="match status" value="1"/>
</dbReference>
<comment type="caution">
    <text evidence="6">The sequence shown here is derived from an EMBL/GenBank/DDBJ whole genome shotgun (WGS) entry which is preliminary data.</text>
</comment>
<keyword evidence="1 2" id="KW-0344">Guanine-nucleotide releasing factor</keyword>
<accession>A0A5K1UI03</accession>
<dbReference type="Gene3D" id="1.20.870.10">
    <property type="entry name" value="Son of sevenless (SoS) protein Chain: S domain 1"/>
    <property type="match status" value="1"/>
</dbReference>
<protein>
    <submittedName>
        <fullName evidence="6">Ras guanine nucleotide exchange factor putative</fullName>
    </submittedName>
</protein>
<evidence type="ECO:0000313" key="7">
    <source>
        <dbReference type="Proteomes" id="UP000078387"/>
    </source>
</evidence>
<evidence type="ECO:0000256" key="1">
    <source>
        <dbReference type="ARBA" id="ARBA00022658"/>
    </source>
</evidence>
<dbReference type="VEuPathDB" id="AmoebaDB:EHI7A_055020"/>
<dbReference type="GO" id="GO:0007265">
    <property type="term" value="P:Ras protein signal transduction"/>
    <property type="evidence" value="ECO:0007669"/>
    <property type="project" value="TreeGrafter"/>
</dbReference>
<feature type="compositionally biased region" description="Low complexity" evidence="3">
    <location>
        <begin position="1076"/>
        <end position="1097"/>
    </location>
</feature>
<dbReference type="PROSITE" id="PS00720">
    <property type="entry name" value="RASGEF"/>
    <property type="match status" value="1"/>
</dbReference>
<feature type="domain" description="N-terminal Ras-GEF" evidence="5">
    <location>
        <begin position="98"/>
        <end position="218"/>
    </location>
</feature>
<evidence type="ECO:0000313" key="6">
    <source>
        <dbReference type="EMBL" id="GAT93351.1"/>
    </source>
</evidence>